<dbReference type="PANTHER" id="PTHR45138">
    <property type="entry name" value="REGULATORY COMPONENTS OF SENSORY TRANSDUCTION SYSTEM"/>
    <property type="match status" value="1"/>
</dbReference>
<accession>A0ABR6RLV7</accession>
<comment type="catalytic activity">
    <reaction evidence="5">
        <text>2 GTP = 3',3'-c-di-GMP + 2 diphosphate</text>
        <dbReference type="Rhea" id="RHEA:24898"/>
        <dbReference type="ChEBI" id="CHEBI:33019"/>
        <dbReference type="ChEBI" id="CHEBI:37565"/>
        <dbReference type="ChEBI" id="CHEBI:58805"/>
        <dbReference type="EC" id="2.7.7.65"/>
    </reaction>
</comment>
<feature type="domain" description="GGDEF" evidence="8">
    <location>
        <begin position="371"/>
        <end position="498"/>
    </location>
</feature>
<dbReference type="InterPro" id="IPR050469">
    <property type="entry name" value="Diguanylate_Cyclase"/>
</dbReference>
<feature type="transmembrane region" description="Helical" evidence="7">
    <location>
        <begin position="7"/>
        <end position="26"/>
    </location>
</feature>
<name>A0ABR6RLV7_9ENTR</name>
<evidence type="ECO:0000259" key="8">
    <source>
        <dbReference type="PROSITE" id="PS50887"/>
    </source>
</evidence>
<dbReference type="SMART" id="SM00267">
    <property type="entry name" value="GGDEF"/>
    <property type="match status" value="1"/>
</dbReference>
<proteinExistence type="predicted"/>
<dbReference type="SUPFAM" id="SSF103190">
    <property type="entry name" value="Sensory domain-like"/>
    <property type="match status" value="1"/>
</dbReference>
<dbReference type="InterPro" id="IPR049828">
    <property type="entry name" value="DgcJ_diguan"/>
</dbReference>
<feature type="compositionally biased region" description="Basic and acidic residues" evidence="6">
    <location>
        <begin position="494"/>
        <end position="503"/>
    </location>
</feature>
<dbReference type="GeneID" id="98388005"/>
<gene>
    <name evidence="9" type="ORF">HII27_00090</name>
</gene>
<dbReference type="InterPro" id="IPR000160">
    <property type="entry name" value="GGDEF_dom"/>
</dbReference>
<keyword evidence="4" id="KW-0547">Nucleotide-binding</keyword>
<comment type="pathway">
    <text evidence="2">Purine metabolism; 3',5'-cyclic di-GMP biosynthesis.</text>
</comment>
<dbReference type="InterPro" id="IPR029151">
    <property type="entry name" value="Sensor-like_sf"/>
</dbReference>
<keyword evidence="7" id="KW-0812">Transmembrane</keyword>
<dbReference type="CDD" id="cd01949">
    <property type="entry name" value="GGDEF"/>
    <property type="match status" value="1"/>
</dbReference>
<dbReference type="Pfam" id="PF17155">
    <property type="entry name" value="GAPES1"/>
    <property type="match status" value="1"/>
</dbReference>
<dbReference type="SUPFAM" id="SSF55073">
    <property type="entry name" value="Nucleotide cyclase"/>
    <property type="match status" value="1"/>
</dbReference>
<dbReference type="Pfam" id="PF00990">
    <property type="entry name" value="GGDEF"/>
    <property type="match status" value="1"/>
</dbReference>
<evidence type="ECO:0000313" key="9">
    <source>
        <dbReference type="EMBL" id="MBC1184108.1"/>
    </source>
</evidence>
<evidence type="ECO:0000313" key="10">
    <source>
        <dbReference type="Proteomes" id="UP000607331"/>
    </source>
</evidence>
<evidence type="ECO:0000256" key="1">
    <source>
        <dbReference type="ARBA" id="ARBA00001946"/>
    </source>
</evidence>
<evidence type="ECO:0000256" key="6">
    <source>
        <dbReference type="SAM" id="MobiDB-lite"/>
    </source>
</evidence>
<reference evidence="9 10" key="1">
    <citation type="submission" date="2020-04" db="EMBL/GenBank/DDBJ databases">
        <title>The draft genome of Kluyvera sichuanensis strain SCKS090646.</title>
        <authorList>
            <person name="Wei L."/>
            <person name="Liu L."/>
            <person name="Feng Y."/>
            <person name="Zong Z."/>
        </authorList>
    </citation>
    <scope>NUCLEOTIDE SEQUENCE [LARGE SCALE GENOMIC DNA]</scope>
    <source>
        <strain evidence="9 10">090646</strain>
    </source>
</reference>
<dbReference type="Gene3D" id="3.30.70.270">
    <property type="match status" value="1"/>
</dbReference>
<dbReference type="PANTHER" id="PTHR45138:SF22">
    <property type="entry name" value="DIGUANYLATE CYCLASE DGCJ-RELATED"/>
    <property type="match status" value="1"/>
</dbReference>
<organism evidence="9 10">
    <name type="scientific">Kluyvera sichuanensis</name>
    <dbReference type="NCBI Taxonomy" id="2725494"/>
    <lineage>
        <taxon>Bacteria</taxon>
        <taxon>Pseudomonadati</taxon>
        <taxon>Pseudomonadota</taxon>
        <taxon>Gammaproteobacteria</taxon>
        <taxon>Enterobacterales</taxon>
        <taxon>Enterobacteriaceae</taxon>
        <taxon>Kluyvera</taxon>
    </lineage>
</organism>
<dbReference type="InterPro" id="IPR029787">
    <property type="entry name" value="Nucleotide_cyclase"/>
</dbReference>
<dbReference type="InterPro" id="IPR033420">
    <property type="entry name" value="GAPES1"/>
</dbReference>
<sequence>MKLQNKILRFVISSGVVILTSSFLIYELIASHRDMSEYMRYIVDKGESAFLYEKYQNQLIISQFAQKLDEWPTPEAALRACASVQHRGEVNGLNIDGESYSLLEGSLTAGRTPCETWVKSLPALEAFDSAIENNEVWKPMLPDEEGQQKRFRYYIDIVNQYIYFNSQVTINDPTLTSWNFLYGDRLGISPASLENLFLGRTVVSSIYIDTFTHKNILTFLTPLYHHENLQGIVMVDLSHQDLHDILYTRDRPHFWRYLDISIIDSDNDAHIVIHRSASHLLSYVNYTRPLAENMRVELSLDVMYFLLSSWKLFLFYLASTAALLQLVRTHFRLYRTVSKENISDSLTGLYNRKILSSVQSMRLQRLTEQGVGIVVIALDCDKLKQINDTWGHDEGDRAIIMLAQAISATIRKSDYGVRLGGDEFCIILIDYEEAEAKVITDRILEQLAIIDTENRVSFSWGAYKMRLGDNLEEAMKIADQRLYQHKKQRSRTLSAEHRREHHD</sequence>
<evidence type="ECO:0000256" key="2">
    <source>
        <dbReference type="ARBA" id="ARBA00004665"/>
    </source>
</evidence>
<dbReference type="EMBL" id="JABBJF010000001">
    <property type="protein sequence ID" value="MBC1184108.1"/>
    <property type="molecule type" value="Genomic_DNA"/>
</dbReference>
<dbReference type="NCBIfam" id="TIGR00254">
    <property type="entry name" value="GGDEF"/>
    <property type="match status" value="1"/>
</dbReference>
<dbReference type="PROSITE" id="PS50887">
    <property type="entry name" value="GGDEF"/>
    <property type="match status" value="1"/>
</dbReference>
<comment type="cofactor">
    <cofactor evidence="1">
        <name>Mg(2+)</name>
        <dbReference type="ChEBI" id="CHEBI:18420"/>
    </cofactor>
</comment>
<dbReference type="NCBIfam" id="NF040885">
    <property type="entry name" value="diguan_DgcJ"/>
    <property type="match status" value="1"/>
</dbReference>
<keyword evidence="7" id="KW-1133">Transmembrane helix</keyword>
<evidence type="ECO:0000256" key="3">
    <source>
        <dbReference type="ARBA" id="ARBA00012528"/>
    </source>
</evidence>
<evidence type="ECO:0000256" key="4">
    <source>
        <dbReference type="ARBA" id="ARBA00023134"/>
    </source>
</evidence>
<protein>
    <recommendedName>
        <fullName evidence="3">diguanylate cyclase</fullName>
        <ecNumber evidence="3">2.7.7.65</ecNumber>
    </recommendedName>
</protein>
<keyword evidence="10" id="KW-1185">Reference proteome</keyword>
<dbReference type="InterPro" id="IPR043128">
    <property type="entry name" value="Rev_trsase/Diguanyl_cyclase"/>
</dbReference>
<evidence type="ECO:0000256" key="7">
    <source>
        <dbReference type="SAM" id="Phobius"/>
    </source>
</evidence>
<evidence type="ECO:0000256" key="5">
    <source>
        <dbReference type="ARBA" id="ARBA00034247"/>
    </source>
</evidence>
<dbReference type="EC" id="2.7.7.65" evidence="3"/>
<keyword evidence="4" id="KW-0342">GTP-binding</keyword>
<keyword evidence="7" id="KW-0472">Membrane</keyword>
<dbReference type="Proteomes" id="UP000607331">
    <property type="component" value="Unassembled WGS sequence"/>
</dbReference>
<dbReference type="RefSeq" id="WP_185665959.1">
    <property type="nucleotide sequence ID" value="NZ_CP162271.1"/>
</dbReference>
<feature type="region of interest" description="Disordered" evidence="6">
    <location>
        <begin position="483"/>
        <end position="503"/>
    </location>
</feature>
<comment type="caution">
    <text evidence="9">The sequence shown here is derived from an EMBL/GenBank/DDBJ whole genome shotgun (WGS) entry which is preliminary data.</text>
</comment>